<dbReference type="Pfam" id="PF00239">
    <property type="entry name" value="Resolvase"/>
    <property type="match status" value="1"/>
</dbReference>
<name>A0A9X3MBE6_9CORY</name>
<evidence type="ECO:0000313" key="6">
    <source>
        <dbReference type="Proteomes" id="UP001146430"/>
    </source>
</evidence>
<evidence type="ECO:0000256" key="2">
    <source>
        <dbReference type="SAM" id="MobiDB-lite"/>
    </source>
</evidence>
<evidence type="ECO:0000256" key="1">
    <source>
        <dbReference type="SAM" id="Coils"/>
    </source>
</evidence>
<dbReference type="InterPro" id="IPR050639">
    <property type="entry name" value="SSR_resolvase"/>
</dbReference>
<feature type="domain" description="Resolvase/invertase-type recombinase catalytic" evidence="3">
    <location>
        <begin position="4"/>
        <end position="152"/>
    </location>
</feature>
<dbReference type="InterPro" id="IPR011109">
    <property type="entry name" value="DNA_bind_recombinase_dom"/>
</dbReference>
<dbReference type="RefSeq" id="WP_269945753.1">
    <property type="nucleotide sequence ID" value="NZ_JAKMUU010000001.1"/>
</dbReference>
<protein>
    <submittedName>
        <fullName evidence="5">Recombinase family protein</fullName>
    </submittedName>
</protein>
<evidence type="ECO:0000313" key="5">
    <source>
        <dbReference type="EMBL" id="MCZ9306550.1"/>
    </source>
</evidence>
<dbReference type="Proteomes" id="UP001146430">
    <property type="component" value="Unassembled WGS sequence"/>
</dbReference>
<dbReference type="EMBL" id="JAKMUU010000001">
    <property type="protein sequence ID" value="MCZ9306550.1"/>
    <property type="molecule type" value="Genomic_DNA"/>
</dbReference>
<dbReference type="GO" id="GO:0003677">
    <property type="term" value="F:DNA binding"/>
    <property type="evidence" value="ECO:0007669"/>
    <property type="project" value="InterPro"/>
</dbReference>
<dbReference type="AlphaFoldDB" id="A0A9X3MBE6"/>
<organism evidence="5 6">
    <name type="scientific">Corynebacterium curieae</name>
    <dbReference type="NCBI Taxonomy" id="2913500"/>
    <lineage>
        <taxon>Bacteria</taxon>
        <taxon>Bacillati</taxon>
        <taxon>Actinomycetota</taxon>
        <taxon>Actinomycetes</taxon>
        <taxon>Mycobacteriales</taxon>
        <taxon>Corynebacteriaceae</taxon>
        <taxon>Corynebacterium</taxon>
    </lineage>
</organism>
<reference evidence="5" key="1">
    <citation type="submission" date="2022-02" db="EMBL/GenBank/DDBJ databases">
        <title>Corynebacterium sp. from urogenital microbiome.</title>
        <authorList>
            <person name="Cappelli E.A."/>
            <person name="Ribeiro T.G."/>
            <person name="Peixe L."/>
        </authorList>
    </citation>
    <scope>NUCLEOTIDE SEQUENCE</scope>
    <source>
        <strain evidence="5">C8Ua_181</strain>
    </source>
</reference>
<dbReference type="PROSITE" id="PS51736">
    <property type="entry name" value="RECOMBINASES_3"/>
    <property type="match status" value="1"/>
</dbReference>
<dbReference type="InterPro" id="IPR038109">
    <property type="entry name" value="DNA_bind_recomb_sf"/>
</dbReference>
<gene>
    <name evidence="5" type="ORF">L8V01_03500</name>
</gene>
<comment type="caution">
    <text evidence="5">The sequence shown here is derived from an EMBL/GenBank/DDBJ whole genome shotgun (WGS) entry which is preliminary data.</text>
</comment>
<keyword evidence="1" id="KW-0175">Coiled coil</keyword>
<proteinExistence type="predicted"/>
<dbReference type="CDD" id="cd00338">
    <property type="entry name" value="Ser_Recombinase"/>
    <property type="match status" value="1"/>
</dbReference>
<feature type="region of interest" description="Disordered" evidence="2">
    <location>
        <begin position="267"/>
        <end position="286"/>
    </location>
</feature>
<dbReference type="Gene3D" id="3.90.1750.20">
    <property type="entry name" value="Putative Large Serine Recombinase, Chain B, Domain 2"/>
    <property type="match status" value="1"/>
</dbReference>
<dbReference type="PANTHER" id="PTHR30461">
    <property type="entry name" value="DNA-INVERTASE FROM LAMBDOID PROPHAGE"/>
    <property type="match status" value="1"/>
</dbReference>
<dbReference type="InterPro" id="IPR036162">
    <property type="entry name" value="Resolvase-like_N_sf"/>
</dbReference>
<dbReference type="GO" id="GO:0000150">
    <property type="term" value="F:DNA strand exchange activity"/>
    <property type="evidence" value="ECO:0007669"/>
    <property type="project" value="InterPro"/>
</dbReference>
<dbReference type="SMART" id="SM00857">
    <property type="entry name" value="Resolvase"/>
    <property type="match status" value="1"/>
</dbReference>
<dbReference type="SUPFAM" id="SSF53041">
    <property type="entry name" value="Resolvase-like"/>
    <property type="match status" value="1"/>
</dbReference>
<dbReference type="InterPro" id="IPR006119">
    <property type="entry name" value="Resolv_N"/>
</dbReference>
<dbReference type="PANTHER" id="PTHR30461:SF23">
    <property type="entry name" value="DNA RECOMBINASE-RELATED"/>
    <property type="match status" value="1"/>
</dbReference>
<evidence type="ECO:0000259" key="4">
    <source>
        <dbReference type="PROSITE" id="PS51737"/>
    </source>
</evidence>
<evidence type="ECO:0000259" key="3">
    <source>
        <dbReference type="PROSITE" id="PS51736"/>
    </source>
</evidence>
<dbReference type="Gene3D" id="3.40.50.1390">
    <property type="entry name" value="Resolvase, N-terminal catalytic domain"/>
    <property type="match status" value="1"/>
</dbReference>
<dbReference type="Pfam" id="PF07508">
    <property type="entry name" value="Recombinase"/>
    <property type="match status" value="1"/>
</dbReference>
<feature type="coiled-coil region" evidence="1">
    <location>
        <begin position="403"/>
        <end position="451"/>
    </location>
</feature>
<feature type="compositionally biased region" description="Basic and acidic residues" evidence="2">
    <location>
        <begin position="267"/>
        <end position="278"/>
    </location>
</feature>
<accession>A0A9X3MBE6</accession>
<feature type="domain" description="Recombinase" evidence="4">
    <location>
        <begin position="155"/>
        <end position="325"/>
    </location>
</feature>
<dbReference type="PROSITE" id="PS51737">
    <property type="entry name" value="RECOMBINASE_DNA_BIND"/>
    <property type="match status" value="1"/>
</dbReference>
<sequence length="517" mass="58986">MTRKAVMYLRISLDAENNGLGIERQREDCMALIEREGWELVDEYVDNSVSASKEHVTRREYNRMEEDYEAGRFNTIVCYNLDRLTRQPMQMEQWLGRAKYTNLHLATCNGELDLSNDDGRFLSRVMGAFTSKEVERKSERQKRAILQKVQKGGRPSGAAPYGYDNDYKVIEDRAKTVRGIYRAIQAGVSMADIVRALNGEAGRDEEVPWLAPCAPPGILIWQQRNEKRAERDMELLPKPKQTKWTHHMVLRVGSNPTYAGYRVHMPEDAKKRPEHRGAGSDTAPGKRMHIARDADGERVTGFWEPIVDKSLWWSVSDILCDPKRDKRRHNRSGRAGLGSGLYICGECGHHMTTLGLRYRCRQCGISRTREPIDRLVCTVVDEILSREDVVEALVARREPTEESKAIEQQIKDLEARIKGAESDFDEDLITARDLKRKRDKAQAAIDGLRRQQVKMLPEATQSVLTGMQDPAAGFRDSSLVTKRAIIDALMEVRLYKAVVGRKRFDPKTVGIEWKVDA</sequence>